<organism evidence="1 2">
    <name type="scientific">Alligator mississippiensis</name>
    <name type="common">American alligator</name>
    <dbReference type="NCBI Taxonomy" id="8496"/>
    <lineage>
        <taxon>Eukaryota</taxon>
        <taxon>Metazoa</taxon>
        <taxon>Chordata</taxon>
        <taxon>Craniata</taxon>
        <taxon>Vertebrata</taxon>
        <taxon>Euteleostomi</taxon>
        <taxon>Archelosauria</taxon>
        <taxon>Archosauria</taxon>
        <taxon>Crocodylia</taxon>
        <taxon>Alligatoridae</taxon>
        <taxon>Alligatorinae</taxon>
        <taxon>Alligator</taxon>
    </lineage>
</organism>
<evidence type="ECO:0000313" key="1">
    <source>
        <dbReference type="EMBL" id="KYO46738.1"/>
    </source>
</evidence>
<gene>
    <name evidence="1" type="ORF">Y1Q_0018474</name>
</gene>
<keyword evidence="2" id="KW-1185">Reference proteome</keyword>
<evidence type="ECO:0000313" key="2">
    <source>
        <dbReference type="Proteomes" id="UP000050525"/>
    </source>
</evidence>
<protein>
    <submittedName>
        <fullName evidence="1">Uncharacterized protein</fullName>
    </submittedName>
</protein>
<dbReference type="EMBL" id="AKHW03000499">
    <property type="protein sequence ID" value="KYO46738.1"/>
    <property type="molecule type" value="Genomic_DNA"/>
</dbReference>
<accession>A0A151PCK6</accession>
<proteinExistence type="predicted"/>
<sequence>MYPEAVWRTWQGRASELIPPAQPAERGNPSLPALEQGCHSKERLALGSFCYAASRAMANRAGLLEPPFPYQGGCPALLKSAGKHLAQNPSSRLDPIPQLHLMPSACMEPHPLMLFSHDACRLPDVVESWFTAHRQAWASLQQRMLIGLKCGGFFWHAVF</sequence>
<reference evidence="1 2" key="1">
    <citation type="journal article" date="2012" name="Genome Biol.">
        <title>Sequencing three crocodilian genomes to illuminate the evolution of archosaurs and amniotes.</title>
        <authorList>
            <person name="St John J.A."/>
            <person name="Braun E.L."/>
            <person name="Isberg S.R."/>
            <person name="Miles L.G."/>
            <person name="Chong A.Y."/>
            <person name="Gongora J."/>
            <person name="Dalzell P."/>
            <person name="Moran C."/>
            <person name="Bed'hom B."/>
            <person name="Abzhanov A."/>
            <person name="Burgess S.C."/>
            <person name="Cooksey A.M."/>
            <person name="Castoe T.A."/>
            <person name="Crawford N.G."/>
            <person name="Densmore L.D."/>
            <person name="Drew J.C."/>
            <person name="Edwards S.V."/>
            <person name="Faircloth B.C."/>
            <person name="Fujita M.K."/>
            <person name="Greenwold M.J."/>
            <person name="Hoffmann F.G."/>
            <person name="Howard J.M."/>
            <person name="Iguchi T."/>
            <person name="Janes D.E."/>
            <person name="Khan S.Y."/>
            <person name="Kohno S."/>
            <person name="de Koning A.J."/>
            <person name="Lance S.L."/>
            <person name="McCarthy F.M."/>
            <person name="McCormack J.E."/>
            <person name="Merchant M.E."/>
            <person name="Peterson D.G."/>
            <person name="Pollock D.D."/>
            <person name="Pourmand N."/>
            <person name="Raney B.J."/>
            <person name="Roessler K.A."/>
            <person name="Sanford J.R."/>
            <person name="Sawyer R.H."/>
            <person name="Schmidt C.J."/>
            <person name="Triplett E.W."/>
            <person name="Tuberville T.D."/>
            <person name="Venegas-Anaya M."/>
            <person name="Howard J.T."/>
            <person name="Jarvis E.D."/>
            <person name="Guillette L.J.Jr."/>
            <person name="Glenn T.C."/>
            <person name="Green R.E."/>
            <person name="Ray D.A."/>
        </authorList>
    </citation>
    <scope>NUCLEOTIDE SEQUENCE [LARGE SCALE GENOMIC DNA]</scope>
    <source>
        <strain evidence="1">KSC_2009_1</strain>
    </source>
</reference>
<name>A0A151PCK6_ALLMI</name>
<dbReference type="AlphaFoldDB" id="A0A151PCK6"/>
<dbReference type="Proteomes" id="UP000050525">
    <property type="component" value="Unassembled WGS sequence"/>
</dbReference>
<comment type="caution">
    <text evidence="1">The sequence shown here is derived from an EMBL/GenBank/DDBJ whole genome shotgun (WGS) entry which is preliminary data.</text>
</comment>